<protein>
    <recommendedName>
        <fullName evidence="3">Restriction endonuclease</fullName>
    </recommendedName>
</protein>
<comment type="caution">
    <text evidence="1">The sequence shown here is derived from an EMBL/GenBank/DDBJ whole genome shotgun (WGS) entry which is preliminary data.</text>
</comment>
<reference evidence="1" key="1">
    <citation type="submission" date="2023-01" db="EMBL/GenBank/DDBJ databases">
        <title>Human gut microbiome strain richness.</title>
        <authorList>
            <person name="Chen-Liaw A."/>
        </authorList>
    </citation>
    <scope>NUCLEOTIDE SEQUENCE</scope>
    <source>
        <strain evidence="1">1001217st1_A9_1001217B_191108</strain>
    </source>
</reference>
<organism evidence="1 2">
    <name type="scientific">Mediterraneibacter gnavus</name>
    <name type="common">Ruminococcus gnavus</name>
    <dbReference type="NCBI Taxonomy" id="33038"/>
    <lineage>
        <taxon>Bacteria</taxon>
        <taxon>Bacillati</taxon>
        <taxon>Bacillota</taxon>
        <taxon>Clostridia</taxon>
        <taxon>Lachnospirales</taxon>
        <taxon>Lachnospiraceae</taxon>
        <taxon>Mediterraneibacter</taxon>
    </lineage>
</organism>
<gene>
    <name evidence="1" type="ORF">PNU63_06240</name>
</gene>
<proteinExistence type="predicted"/>
<dbReference type="AlphaFoldDB" id="A0AB35J248"/>
<evidence type="ECO:0000313" key="2">
    <source>
        <dbReference type="Proteomes" id="UP001211731"/>
    </source>
</evidence>
<name>A0AB35J248_MEDGN</name>
<dbReference type="EMBL" id="JAQMLR010000004">
    <property type="protein sequence ID" value="MDB8738377.1"/>
    <property type="molecule type" value="Genomic_DNA"/>
</dbReference>
<evidence type="ECO:0008006" key="3">
    <source>
        <dbReference type="Google" id="ProtNLM"/>
    </source>
</evidence>
<dbReference type="Proteomes" id="UP001211731">
    <property type="component" value="Unassembled WGS sequence"/>
</dbReference>
<accession>A0AB35J248</accession>
<evidence type="ECO:0000313" key="1">
    <source>
        <dbReference type="EMBL" id="MDB8738377.1"/>
    </source>
</evidence>
<sequence>MIVSVNPKPAMPEFVSLMKRTDELLNHDALQRPRYYASRGGNPLEDDVKAALDECAKGTPFENTIEKVSGQKFPDIVAAKFYGVEVKSTKENHWTSTGSSILESSRIADVERIFMTFGKLGGNPIEFISRPYEECLYGIAVTHMPRYLIDMRLKQGETIFDKMGIPYDELRLMENPVAPVSKYYRSQLKPGESLWWAGDAADETVSATIRLWSKVPTEEKRRYTVYGCANFPEIFGGNYDRYALWLTSQGVVDPHIRDQFSAGGQEPMLLSDSSIVKFPGVYRRVKDNMDFFIKIMCQENTQAFVERSTLDAYALNKRLIAWADAVSRVSKMDYAISMDALKTMFWGRNGGNFPK</sequence>
<dbReference type="RefSeq" id="WP_272107125.1">
    <property type="nucleotide sequence ID" value="NZ_JAQMLR010000004.1"/>
</dbReference>